<dbReference type="EMBL" id="BOPF01000022">
    <property type="protein sequence ID" value="GIJ48764.1"/>
    <property type="molecule type" value="Genomic_DNA"/>
</dbReference>
<name>A0A8J3YNF4_9ACTN</name>
<gene>
    <name evidence="1" type="primary">prpB</name>
    <name evidence="1" type="ORF">Val02_56500</name>
</gene>
<proteinExistence type="predicted"/>
<dbReference type="SUPFAM" id="SSF51621">
    <property type="entry name" value="Phosphoenolpyruvate/pyruvate domain"/>
    <property type="match status" value="1"/>
</dbReference>
<dbReference type="PANTHER" id="PTHR42905">
    <property type="entry name" value="PHOSPHOENOLPYRUVATE CARBOXYLASE"/>
    <property type="match status" value="1"/>
</dbReference>
<dbReference type="AlphaFoldDB" id="A0A8J3YNF4"/>
<evidence type="ECO:0000313" key="1">
    <source>
        <dbReference type="EMBL" id="GIJ48764.1"/>
    </source>
</evidence>
<accession>A0A8J3YNF4</accession>
<evidence type="ECO:0000313" key="2">
    <source>
        <dbReference type="Proteomes" id="UP000619260"/>
    </source>
</evidence>
<dbReference type="GO" id="GO:0016829">
    <property type="term" value="F:lyase activity"/>
    <property type="evidence" value="ECO:0007669"/>
    <property type="project" value="UniProtKB-KW"/>
</dbReference>
<keyword evidence="2" id="KW-1185">Reference proteome</keyword>
<organism evidence="1 2">
    <name type="scientific">Virgisporangium aliadipatigenens</name>
    <dbReference type="NCBI Taxonomy" id="741659"/>
    <lineage>
        <taxon>Bacteria</taxon>
        <taxon>Bacillati</taxon>
        <taxon>Actinomycetota</taxon>
        <taxon>Actinomycetes</taxon>
        <taxon>Micromonosporales</taxon>
        <taxon>Micromonosporaceae</taxon>
        <taxon>Virgisporangium</taxon>
    </lineage>
</organism>
<dbReference type="CDD" id="cd00377">
    <property type="entry name" value="ICL_PEPM"/>
    <property type="match status" value="1"/>
</dbReference>
<reference evidence="1" key="1">
    <citation type="submission" date="2021-01" db="EMBL/GenBank/DDBJ databases">
        <title>Whole genome shotgun sequence of Virgisporangium aliadipatigenens NBRC 105644.</title>
        <authorList>
            <person name="Komaki H."/>
            <person name="Tamura T."/>
        </authorList>
    </citation>
    <scope>NUCLEOTIDE SEQUENCE</scope>
    <source>
        <strain evidence="1">NBRC 105644</strain>
    </source>
</reference>
<dbReference type="InterPro" id="IPR039556">
    <property type="entry name" value="ICL/PEPM"/>
</dbReference>
<dbReference type="Gene3D" id="3.20.20.60">
    <property type="entry name" value="Phosphoenolpyruvate-binding domains"/>
    <property type="match status" value="1"/>
</dbReference>
<dbReference type="Proteomes" id="UP000619260">
    <property type="component" value="Unassembled WGS sequence"/>
</dbReference>
<comment type="caution">
    <text evidence="1">The sequence shown here is derived from an EMBL/GenBank/DDBJ whole genome shotgun (WGS) entry which is preliminary data.</text>
</comment>
<keyword evidence="1" id="KW-0456">Lyase</keyword>
<dbReference type="InterPro" id="IPR040442">
    <property type="entry name" value="Pyrv_kinase-like_dom_sf"/>
</dbReference>
<protein>
    <submittedName>
        <fullName evidence="1">2-methylisocitrate lyase</fullName>
    </submittedName>
</protein>
<sequence>MHVKTLILPNAWDPASARVIEEAGAAAIATTSAGVSWAHGRADGQTLTRDEMLGALARIVAAVEVPVSADIEQGYDDVAATVRAVVDLGIAGVNLEDGSGEPAEHAERLRTARAAGGDLVINARTDVYLAGIGEPEGRFDETVARARLYLAAGADVVFVPGVVDEETIALLAKSIDGPLNVMAWPGAPSPTRLAELGVARISVGPVIAMAAYGAARRAAEALLERGDYGDPERFVF</sequence>
<dbReference type="PANTHER" id="PTHR42905:SF16">
    <property type="entry name" value="CARBOXYPHOSPHONOENOLPYRUVATE PHOSPHONOMUTASE-LIKE PROTEIN (AFU_ORTHOLOGUE AFUA_5G07230)"/>
    <property type="match status" value="1"/>
</dbReference>
<dbReference type="InterPro" id="IPR015813">
    <property type="entry name" value="Pyrv/PenolPyrv_kinase-like_dom"/>
</dbReference>
<dbReference type="Pfam" id="PF13714">
    <property type="entry name" value="PEP_mutase"/>
    <property type="match status" value="1"/>
</dbReference>